<evidence type="ECO:0000313" key="1">
    <source>
        <dbReference type="EMBL" id="NMH60368.1"/>
    </source>
</evidence>
<dbReference type="RefSeq" id="WP_169210927.1">
    <property type="nucleotide sequence ID" value="NZ_JAATNW010000005.1"/>
</dbReference>
<gene>
    <name evidence="1" type="ORF">HCJ96_10085</name>
</gene>
<dbReference type="EMBL" id="JAATNW010000005">
    <property type="protein sequence ID" value="NMH60368.1"/>
    <property type="molecule type" value="Genomic_DNA"/>
</dbReference>
<keyword evidence="2" id="KW-1185">Reference proteome</keyword>
<sequence>MKILRGLLITVSILIVLVLVLVVLAVDSKPEVEATAPEQIHNAETVKQLLSQISQSLNERTTEQEINISEDQLLSIVGFIQRASPRFKGNALIADESASVFASIALPNEFTPLFINLEITVLPDDKLNVSHVKVGSLSLSGDLAVLLVERLANAWTNSDIATQAKQQITQVSIGQNSVTVKLKPLDAFLNKLNEIRTGINVEQDDELRDLTAYYLRYASWQDIALEKKPQPFIDYLSAVMKRAQERSSAETAVLHNKAAILGLAIFIGHHRIANFVGDVHPDAQRALKPASPALLGGRNDLARHFIISAALKVLSEQGVSLAIGEFKELMDRAMGGSGYSFVDLMADMAGIKFANIATKPATAVRLQEVMRQITDESMLLPSYAGLPEGLSKRQFEADYGRVDSEAYRQRVNDIERRLAELTLYQLDTEVSFAQ</sequence>
<evidence type="ECO:0008006" key="3">
    <source>
        <dbReference type="Google" id="ProtNLM"/>
    </source>
</evidence>
<protein>
    <recommendedName>
        <fullName evidence="3">DUF4856 domain-containing protein</fullName>
    </recommendedName>
</protein>
<evidence type="ECO:0000313" key="2">
    <source>
        <dbReference type="Proteomes" id="UP000709336"/>
    </source>
</evidence>
<accession>A0ABX1R3M1</accession>
<name>A0ABX1R3M1_9ALTE</name>
<comment type="caution">
    <text evidence="1">The sequence shown here is derived from an EMBL/GenBank/DDBJ whole genome shotgun (WGS) entry which is preliminary data.</text>
</comment>
<reference evidence="1 2" key="1">
    <citation type="submission" date="2020-03" db="EMBL/GenBank/DDBJ databases">
        <title>Alteromonas ponticola sp. nov., isolated from seawater.</title>
        <authorList>
            <person name="Yoon J.-H."/>
            <person name="Kim Y.-O."/>
        </authorList>
    </citation>
    <scope>NUCLEOTIDE SEQUENCE [LARGE SCALE GENOMIC DNA]</scope>
    <source>
        <strain evidence="1 2">MYP5</strain>
    </source>
</reference>
<proteinExistence type="predicted"/>
<organism evidence="1 2">
    <name type="scientific">Alteromonas ponticola</name>
    <dbReference type="NCBI Taxonomy" id="2720613"/>
    <lineage>
        <taxon>Bacteria</taxon>
        <taxon>Pseudomonadati</taxon>
        <taxon>Pseudomonadota</taxon>
        <taxon>Gammaproteobacteria</taxon>
        <taxon>Alteromonadales</taxon>
        <taxon>Alteromonadaceae</taxon>
        <taxon>Alteromonas/Salinimonas group</taxon>
        <taxon>Alteromonas</taxon>
    </lineage>
</organism>
<dbReference type="Proteomes" id="UP000709336">
    <property type="component" value="Unassembled WGS sequence"/>
</dbReference>